<reference evidence="1 2" key="1">
    <citation type="journal article" date="2012" name="BMC Genomics">
        <title>Tools to kill: Genome of one of the most destructive plant pathogenic fungi Macrophomina phaseolina.</title>
        <authorList>
            <person name="Islam M.S."/>
            <person name="Haque M.S."/>
            <person name="Islam M.M."/>
            <person name="Emdad E.M."/>
            <person name="Halim A."/>
            <person name="Hossen Q.M.M."/>
            <person name="Hossain M.Z."/>
            <person name="Ahmed B."/>
            <person name="Rahim S."/>
            <person name="Rahman M.S."/>
            <person name="Alam M.M."/>
            <person name="Hou S."/>
            <person name="Wan X."/>
            <person name="Saito J.A."/>
            <person name="Alam M."/>
        </authorList>
    </citation>
    <scope>NUCLEOTIDE SEQUENCE [LARGE SCALE GENOMIC DNA]</scope>
    <source>
        <strain evidence="1 2">MS6</strain>
    </source>
</reference>
<dbReference type="InParanoid" id="K2SEW1"/>
<dbReference type="OrthoDB" id="2013972at2759"/>
<dbReference type="InterPro" id="IPR029063">
    <property type="entry name" value="SAM-dependent_MTases_sf"/>
</dbReference>
<comment type="caution">
    <text evidence="1">The sequence shown here is derived from an EMBL/GenBank/DDBJ whole genome shotgun (WGS) entry which is preliminary data.</text>
</comment>
<evidence type="ECO:0000313" key="2">
    <source>
        <dbReference type="Proteomes" id="UP000007129"/>
    </source>
</evidence>
<dbReference type="VEuPathDB" id="FungiDB:MPH_07431"/>
<sequence length="109" mass="12375">MSPIPDTMQSILDVGCGTGVWAIHSPRSIPVPTSSAQTLSLVRPDYVLPNCEFLSDNGDREWAFTRKFDFIHARMPRMAIHDWPRFLQQCWDNGLNCARSFSPGPLRIE</sequence>
<dbReference type="Pfam" id="PF13489">
    <property type="entry name" value="Methyltransf_23"/>
    <property type="match status" value="1"/>
</dbReference>
<proteinExistence type="predicted"/>
<dbReference type="HOGENOM" id="CLU_2184472_0_0_1"/>
<dbReference type="Gene3D" id="3.40.50.150">
    <property type="entry name" value="Vaccinia Virus protein VP39"/>
    <property type="match status" value="1"/>
</dbReference>
<gene>
    <name evidence="1" type="ORF">MPH_07431</name>
</gene>
<organism evidence="1 2">
    <name type="scientific">Macrophomina phaseolina (strain MS6)</name>
    <name type="common">Charcoal rot fungus</name>
    <dbReference type="NCBI Taxonomy" id="1126212"/>
    <lineage>
        <taxon>Eukaryota</taxon>
        <taxon>Fungi</taxon>
        <taxon>Dikarya</taxon>
        <taxon>Ascomycota</taxon>
        <taxon>Pezizomycotina</taxon>
        <taxon>Dothideomycetes</taxon>
        <taxon>Dothideomycetes incertae sedis</taxon>
        <taxon>Botryosphaeriales</taxon>
        <taxon>Botryosphaeriaceae</taxon>
        <taxon>Macrophomina</taxon>
    </lineage>
</organism>
<evidence type="ECO:0008006" key="3">
    <source>
        <dbReference type="Google" id="ProtNLM"/>
    </source>
</evidence>
<name>K2SEW1_MACPH</name>
<dbReference type="AlphaFoldDB" id="K2SEW1"/>
<dbReference type="EMBL" id="AHHD01000300">
    <property type="protein sequence ID" value="EKG15380.1"/>
    <property type="molecule type" value="Genomic_DNA"/>
</dbReference>
<dbReference type="CDD" id="cd02440">
    <property type="entry name" value="AdoMet_MTases"/>
    <property type="match status" value="1"/>
</dbReference>
<dbReference type="Proteomes" id="UP000007129">
    <property type="component" value="Unassembled WGS sequence"/>
</dbReference>
<dbReference type="STRING" id="1126212.K2SEW1"/>
<evidence type="ECO:0000313" key="1">
    <source>
        <dbReference type="EMBL" id="EKG15380.1"/>
    </source>
</evidence>
<protein>
    <recommendedName>
        <fullName evidence="3">Methyltransferase type 11</fullName>
    </recommendedName>
</protein>
<dbReference type="SUPFAM" id="SSF53335">
    <property type="entry name" value="S-adenosyl-L-methionine-dependent methyltransferases"/>
    <property type="match status" value="1"/>
</dbReference>
<accession>K2SEW1</accession>